<sequence length="376" mass="42109">MNSFCKTRWAAEPAGDMDTSSKLRCSLAPFDATVDSQDLRREWKEWLRAFELEMEMQNVFTQHEKFVRLLSFGGSGNCVGVGTHSHVWDCGSPRYTRALPVDTHWTRAEHLAVRPRSSTRRKLSSLTAVYGRRSQFTCPAHVVEPRGEPAKHDLTAAYLAGRRRPLQAHVAESYQPAIAEHPRGKSHALQEYDTFAPAVHRPEKPRAQRGRTLIAERGEQIITTATCGLPNTVRETQLADQPAATCGLRRESRREVADLSQYGPETVLARFWIEHQDGLVGEDCRAGGRREGEYEGKVDNPDQVRLDRCDLIEQVMIGEDTLLRFSGVLLGEACTVVIRGATQLIFAEADRSLHDALCALAAETFGKESMAMEEHE</sequence>
<dbReference type="InterPro" id="IPR017998">
    <property type="entry name" value="Chaperone_TCP-1"/>
</dbReference>
<accession>B0X1B1</accession>
<dbReference type="InterPro" id="IPR027409">
    <property type="entry name" value="GroEL-like_apical_dom_sf"/>
</dbReference>
<evidence type="ECO:0000256" key="1">
    <source>
        <dbReference type="ARBA" id="ARBA00022741"/>
    </source>
</evidence>
<dbReference type="GO" id="GO:0005524">
    <property type="term" value="F:ATP binding"/>
    <property type="evidence" value="ECO:0007669"/>
    <property type="project" value="UniProtKB-KW"/>
</dbReference>
<keyword evidence="6" id="KW-1185">Reference proteome</keyword>
<dbReference type="KEGG" id="cqu:CpipJ_CPIJ012764"/>
<reference evidence="4" key="1">
    <citation type="submission" date="2007-03" db="EMBL/GenBank/DDBJ databases">
        <title>Annotation of Culex pipiens quinquefasciatus.</title>
        <authorList>
            <consortium name="The Broad Institute Genome Sequencing Platform"/>
            <person name="Atkinson P.W."/>
            <person name="Hemingway J."/>
            <person name="Christensen B.M."/>
            <person name="Higgs S."/>
            <person name="Kodira C."/>
            <person name="Hannick L."/>
            <person name="Megy K."/>
            <person name="O'Leary S."/>
            <person name="Pearson M."/>
            <person name="Haas B.J."/>
            <person name="Mauceli E."/>
            <person name="Wortman J.R."/>
            <person name="Lee N.H."/>
            <person name="Guigo R."/>
            <person name="Stanke M."/>
            <person name="Alvarado L."/>
            <person name="Amedeo P."/>
            <person name="Antoine C.H."/>
            <person name="Arensburger P."/>
            <person name="Bidwell S.L."/>
            <person name="Crawford M."/>
            <person name="Camaro F."/>
            <person name="Devon K."/>
            <person name="Engels R."/>
            <person name="Hammond M."/>
            <person name="Howarth C."/>
            <person name="Koehrsen M."/>
            <person name="Lawson D."/>
            <person name="Montgomery P."/>
            <person name="Nene V."/>
            <person name="Nusbaum C."/>
            <person name="Puiu D."/>
            <person name="Romero-Severson J."/>
            <person name="Severson D.W."/>
            <person name="Shumway M."/>
            <person name="Sisk P."/>
            <person name="Stolte C."/>
            <person name="Zeng Q."/>
            <person name="Eisenstadt E."/>
            <person name="Fraser-Liggett C."/>
            <person name="Strausberg R."/>
            <person name="Galagan J."/>
            <person name="Birren B."/>
            <person name="Collins F.H."/>
        </authorList>
    </citation>
    <scope>NUCLEOTIDE SEQUENCE [LARGE SCALE GENOMIC DNA]</scope>
    <source>
        <strain evidence="4">JHB</strain>
    </source>
</reference>
<dbReference type="VEuPathDB" id="VectorBase:CPIJ012764"/>
<protein>
    <submittedName>
        <fullName evidence="4 5">Chaperonin</fullName>
    </submittedName>
</protein>
<gene>
    <name evidence="5" type="primary">6046206</name>
    <name evidence="4" type="ORF">CpipJ_CPIJ012764</name>
</gene>
<dbReference type="GO" id="GO:0140662">
    <property type="term" value="F:ATP-dependent protein folding chaperone"/>
    <property type="evidence" value="ECO:0007669"/>
    <property type="project" value="InterPro"/>
</dbReference>
<keyword evidence="2" id="KW-0067">ATP-binding</keyword>
<keyword evidence="1" id="KW-0547">Nucleotide-binding</keyword>
<evidence type="ECO:0000313" key="5">
    <source>
        <dbReference type="EnsemblMetazoa" id="CPIJ012764-PA"/>
    </source>
</evidence>
<keyword evidence="3" id="KW-0143">Chaperone</keyword>
<name>B0X1B1_CULQU</name>
<evidence type="ECO:0000313" key="6">
    <source>
        <dbReference type="Proteomes" id="UP000002320"/>
    </source>
</evidence>
<organism>
    <name type="scientific">Culex quinquefasciatus</name>
    <name type="common">Southern house mosquito</name>
    <name type="synonym">Culex pungens</name>
    <dbReference type="NCBI Taxonomy" id="7176"/>
    <lineage>
        <taxon>Eukaryota</taxon>
        <taxon>Metazoa</taxon>
        <taxon>Ecdysozoa</taxon>
        <taxon>Arthropoda</taxon>
        <taxon>Hexapoda</taxon>
        <taxon>Insecta</taxon>
        <taxon>Pterygota</taxon>
        <taxon>Neoptera</taxon>
        <taxon>Endopterygota</taxon>
        <taxon>Diptera</taxon>
        <taxon>Nematocera</taxon>
        <taxon>Culicoidea</taxon>
        <taxon>Culicidae</taxon>
        <taxon>Culicinae</taxon>
        <taxon>Culicini</taxon>
        <taxon>Culex</taxon>
        <taxon>Culex</taxon>
    </lineage>
</organism>
<dbReference type="PANTHER" id="PTHR11353">
    <property type="entry name" value="CHAPERONIN"/>
    <property type="match status" value="1"/>
</dbReference>
<dbReference type="Gene3D" id="3.50.7.10">
    <property type="entry name" value="GroEL"/>
    <property type="match status" value="1"/>
</dbReference>
<dbReference type="Pfam" id="PF00118">
    <property type="entry name" value="Cpn60_TCP1"/>
    <property type="match status" value="1"/>
</dbReference>
<reference evidence="5" key="2">
    <citation type="submission" date="2020-05" db="UniProtKB">
        <authorList>
            <consortium name="EnsemblMetazoa"/>
        </authorList>
    </citation>
    <scope>IDENTIFICATION</scope>
    <source>
        <strain evidence="5">JHB</strain>
    </source>
</reference>
<dbReference type="InterPro" id="IPR027410">
    <property type="entry name" value="TCP-1-like_intermed_sf"/>
</dbReference>
<dbReference type="EMBL" id="DS232257">
    <property type="protein sequence ID" value="EDS38560.1"/>
    <property type="molecule type" value="Genomic_DNA"/>
</dbReference>
<dbReference type="Gene3D" id="3.30.260.10">
    <property type="entry name" value="TCP-1-like chaperonin intermediate domain"/>
    <property type="match status" value="1"/>
</dbReference>
<dbReference type="EnsemblMetazoa" id="CPIJ012764-RA">
    <property type="protein sequence ID" value="CPIJ012764-PA"/>
    <property type="gene ID" value="CPIJ012764"/>
</dbReference>
<dbReference type="STRING" id="7176.B0X1B1"/>
<evidence type="ECO:0000256" key="3">
    <source>
        <dbReference type="ARBA" id="ARBA00023186"/>
    </source>
</evidence>
<dbReference type="eggNOG" id="KOG0363">
    <property type="taxonomic scope" value="Eukaryota"/>
</dbReference>
<evidence type="ECO:0000256" key="2">
    <source>
        <dbReference type="ARBA" id="ARBA00022840"/>
    </source>
</evidence>
<evidence type="ECO:0000313" key="4">
    <source>
        <dbReference type="EMBL" id="EDS38560.1"/>
    </source>
</evidence>
<dbReference type="Proteomes" id="UP000002320">
    <property type="component" value="Unassembled WGS sequence"/>
</dbReference>
<dbReference type="AlphaFoldDB" id="B0X1B1"/>
<dbReference type="SUPFAM" id="SSF54849">
    <property type="entry name" value="GroEL-intermediate domain like"/>
    <property type="match status" value="1"/>
</dbReference>
<dbReference type="HOGENOM" id="CLU_736209_0_0_1"/>
<dbReference type="InterPro" id="IPR002423">
    <property type="entry name" value="Cpn60/GroEL/TCP-1"/>
</dbReference>
<proteinExistence type="predicted"/>
<dbReference type="InParanoid" id="B0X1B1"/>